<comment type="caution">
    <text evidence="1">The sequence shown here is derived from an EMBL/GenBank/DDBJ whole genome shotgun (WGS) entry which is preliminary data.</text>
</comment>
<dbReference type="AlphaFoldDB" id="A0A1T3NYA2"/>
<gene>
    <name evidence="1" type="ORF">B4N89_13465</name>
</gene>
<dbReference type="Proteomes" id="UP000190037">
    <property type="component" value="Unassembled WGS sequence"/>
</dbReference>
<dbReference type="OrthoDB" id="3431442at2"/>
<proteinExistence type="predicted"/>
<dbReference type="EMBL" id="MWQN01000001">
    <property type="protein sequence ID" value="OPC81809.1"/>
    <property type="molecule type" value="Genomic_DNA"/>
</dbReference>
<organism evidence="1 2">
    <name type="scientific">Embleya scabrispora</name>
    <dbReference type="NCBI Taxonomy" id="159449"/>
    <lineage>
        <taxon>Bacteria</taxon>
        <taxon>Bacillati</taxon>
        <taxon>Actinomycetota</taxon>
        <taxon>Actinomycetes</taxon>
        <taxon>Kitasatosporales</taxon>
        <taxon>Streptomycetaceae</taxon>
        <taxon>Embleya</taxon>
    </lineage>
</organism>
<dbReference type="STRING" id="159449.B4N89_13465"/>
<sequence>MSRPDPPVDLSVSHDGLDALVRAIRAEADGKELRKELAQNLRAALAPAIQDARSGIMGMASAGMGTASPGLRASIARRIRNEVKLGGRWSGARVKARKTPNIRGFANAPKRTQQETWRTQIYKTDVWHEQRGSLDWFDRAMARRGHLYAEAIRDAMESMAARIANRIPPT</sequence>
<keyword evidence="2" id="KW-1185">Reference proteome</keyword>
<reference evidence="1 2" key="1">
    <citation type="submission" date="2017-03" db="EMBL/GenBank/DDBJ databases">
        <title>Draft genome sequence of Streptomyces scabrisporus NF3, endophyte isolated from Amphipterygium adstringens.</title>
        <authorList>
            <person name="Vazquez M."/>
            <person name="Ceapa C.D."/>
            <person name="Rodriguez Luna D."/>
            <person name="Sanchez Esquivel S."/>
        </authorList>
    </citation>
    <scope>NUCLEOTIDE SEQUENCE [LARGE SCALE GENOMIC DNA]</scope>
    <source>
        <strain evidence="1 2">NF3</strain>
    </source>
</reference>
<dbReference type="RefSeq" id="WP_078976082.1">
    <property type="nucleotide sequence ID" value="NZ_MWQN01000001.1"/>
</dbReference>
<evidence type="ECO:0000313" key="2">
    <source>
        <dbReference type="Proteomes" id="UP000190037"/>
    </source>
</evidence>
<accession>A0A1T3NYA2</accession>
<evidence type="ECO:0008006" key="3">
    <source>
        <dbReference type="Google" id="ProtNLM"/>
    </source>
</evidence>
<name>A0A1T3NYA2_9ACTN</name>
<evidence type="ECO:0000313" key="1">
    <source>
        <dbReference type="EMBL" id="OPC81809.1"/>
    </source>
</evidence>
<protein>
    <recommendedName>
        <fullName evidence="3">HK97 gp10 family phage protein</fullName>
    </recommendedName>
</protein>